<keyword evidence="3" id="KW-1185">Reference proteome</keyword>
<organism evidence="2 3">
    <name type="scientific">Erysiphe neolycopersici</name>
    <dbReference type="NCBI Taxonomy" id="212602"/>
    <lineage>
        <taxon>Eukaryota</taxon>
        <taxon>Fungi</taxon>
        <taxon>Dikarya</taxon>
        <taxon>Ascomycota</taxon>
        <taxon>Pezizomycotina</taxon>
        <taxon>Leotiomycetes</taxon>
        <taxon>Erysiphales</taxon>
        <taxon>Erysiphaceae</taxon>
        <taxon>Erysiphe</taxon>
    </lineage>
</organism>
<sequence length="200" mass="22774">SVQKFGRAVEEKWKPKEVEQEVSKRPVTPPIVAMATVGKLSAFIATNSDEYSHIKKVDGKLNVNDEFKTTFKISETSSSNTCELNKSWILDSRVTIHVCNERNRFTEFEENLSNECLWAGNTIITILGYGAVELTVKSPKYPDERVLKLINVVFVPTLHTNVVLRLLIAANIHWDTKNSILTFQGRHFADTSMMFNQWVL</sequence>
<dbReference type="AlphaFoldDB" id="A0A420H862"/>
<dbReference type="STRING" id="212602.A0A420H862"/>
<dbReference type="InterPro" id="IPR054722">
    <property type="entry name" value="PolX-like_BBD"/>
</dbReference>
<evidence type="ECO:0000313" key="3">
    <source>
        <dbReference type="Proteomes" id="UP000286134"/>
    </source>
</evidence>
<protein>
    <recommendedName>
        <fullName evidence="1">Retrovirus-related Pol polyprotein from transposon TNT 1-94-like beta-barrel domain-containing protein</fullName>
    </recommendedName>
</protein>
<accession>A0A420H862</accession>
<name>A0A420H862_9PEZI</name>
<proteinExistence type="predicted"/>
<reference evidence="2 3" key="1">
    <citation type="journal article" date="2018" name="BMC Genomics">
        <title>Comparative genome analyses reveal sequence features reflecting distinct modes of host-adaptation between dicot and monocot powdery mildew.</title>
        <authorList>
            <person name="Wu Y."/>
            <person name="Ma X."/>
            <person name="Pan Z."/>
            <person name="Kale S.D."/>
            <person name="Song Y."/>
            <person name="King H."/>
            <person name="Zhang Q."/>
            <person name="Presley C."/>
            <person name="Deng X."/>
            <person name="Wei C.I."/>
            <person name="Xiao S."/>
        </authorList>
    </citation>
    <scope>NUCLEOTIDE SEQUENCE [LARGE SCALE GENOMIC DNA]</scope>
    <source>
        <strain evidence="2">UMSG2</strain>
    </source>
</reference>
<dbReference type="Pfam" id="PF22936">
    <property type="entry name" value="Pol_BBD"/>
    <property type="match status" value="1"/>
</dbReference>
<dbReference type="OrthoDB" id="2663223at2759"/>
<comment type="caution">
    <text evidence="2">The sequence shown here is derived from an EMBL/GenBank/DDBJ whole genome shotgun (WGS) entry which is preliminary data.</text>
</comment>
<gene>
    <name evidence="2" type="ORF">OnM2_103031</name>
</gene>
<feature type="domain" description="Retrovirus-related Pol polyprotein from transposon TNT 1-94-like beta-barrel" evidence="1">
    <location>
        <begin position="88"/>
        <end position="163"/>
    </location>
</feature>
<dbReference type="EMBL" id="MCFK01010391">
    <property type="protein sequence ID" value="RKF53600.1"/>
    <property type="molecule type" value="Genomic_DNA"/>
</dbReference>
<feature type="non-terminal residue" evidence="2">
    <location>
        <position position="1"/>
    </location>
</feature>
<evidence type="ECO:0000313" key="2">
    <source>
        <dbReference type="EMBL" id="RKF53600.1"/>
    </source>
</evidence>
<evidence type="ECO:0000259" key="1">
    <source>
        <dbReference type="Pfam" id="PF22936"/>
    </source>
</evidence>
<dbReference type="Proteomes" id="UP000286134">
    <property type="component" value="Unassembled WGS sequence"/>
</dbReference>